<dbReference type="PROSITE" id="PS00479">
    <property type="entry name" value="ZF_DAG_PE_1"/>
    <property type="match status" value="1"/>
</dbReference>
<organism evidence="10 11">
    <name type="scientific">Psilocybe cf. subviscida</name>
    <dbReference type="NCBI Taxonomy" id="2480587"/>
    <lineage>
        <taxon>Eukaryota</taxon>
        <taxon>Fungi</taxon>
        <taxon>Dikarya</taxon>
        <taxon>Basidiomycota</taxon>
        <taxon>Agaricomycotina</taxon>
        <taxon>Agaricomycetes</taxon>
        <taxon>Agaricomycetidae</taxon>
        <taxon>Agaricales</taxon>
        <taxon>Agaricineae</taxon>
        <taxon>Strophariaceae</taxon>
        <taxon>Psilocybe</taxon>
    </lineage>
</organism>
<proteinExistence type="predicted"/>
<keyword evidence="4" id="KW-0440">LIM domain</keyword>
<feature type="compositionally biased region" description="Polar residues" evidence="6">
    <location>
        <begin position="467"/>
        <end position="498"/>
    </location>
</feature>
<gene>
    <name evidence="10" type="ORF">D9619_001828</name>
</gene>
<dbReference type="Gene3D" id="2.10.110.10">
    <property type="entry name" value="Cysteine Rich Protein"/>
    <property type="match status" value="2"/>
</dbReference>
<dbReference type="SUPFAM" id="SSF57889">
    <property type="entry name" value="Cysteine-rich domain"/>
    <property type="match status" value="1"/>
</dbReference>
<dbReference type="InterPro" id="IPR008936">
    <property type="entry name" value="Rho_GTPase_activation_prot"/>
</dbReference>
<feature type="compositionally biased region" description="Low complexity" evidence="6">
    <location>
        <begin position="287"/>
        <end position="296"/>
    </location>
</feature>
<dbReference type="Proteomes" id="UP000567179">
    <property type="component" value="Unassembled WGS sequence"/>
</dbReference>
<dbReference type="SUPFAM" id="SSF48350">
    <property type="entry name" value="GTPase activation domain, GAP"/>
    <property type="match status" value="1"/>
</dbReference>
<dbReference type="PANTHER" id="PTHR46075">
    <property type="entry name" value="CHIMERIN FAMILY MEMBER"/>
    <property type="match status" value="1"/>
</dbReference>
<dbReference type="FunFam" id="1.10.555.10:FF:000043">
    <property type="entry name" value="Rho GTPase activator Rga"/>
    <property type="match status" value="1"/>
</dbReference>
<dbReference type="Gene3D" id="1.10.555.10">
    <property type="entry name" value="Rho GTPase activation protein"/>
    <property type="match status" value="1"/>
</dbReference>
<feature type="compositionally biased region" description="Acidic residues" evidence="6">
    <location>
        <begin position="585"/>
        <end position="600"/>
    </location>
</feature>
<feature type="domain" description="Rho-GAP" evidence="9">
    <location>
        <begin position="1148"/>
        <end position="1343"/>
    </location>
</feature>
<feature type="compositionally biased region" description="Acidic residues" evidence="6">
    <location>
        <begin position="545"/>
        <end position="560"/>
    </location>
</feature>
<feature type="compositionally biased region" description="Polar residues" evidence="6">
    <location>
        <begin position="330"/>
        <end position="341"/>
    </location>
</feature>
<comment type="caution">
    <text evidence="10">The sequence shown here is derived from an EMBL/GenBank/DDBJ whole genome shotgun (WGS) entry which is preliminary data.</text>
</comment>
<feature type="domain" description="LIM zinc-binding" evidence="7">
    <location>
        <begin position="93"/>
        <end position="152"/>
    </location>
</feature>
<dbReference type="PROSITE" id="PS50081">
    <property type="entry name" value="ZF_DAG_PE_2"/>
    <property type="match status" value="1"/>
</dbReference>
<dbReference type="FunFam" id="2.10.110.10:FF:000160">
    <property type="entry name" value="Signal transducer, putative"/>
    <property type="match status" value="1"/>
</dbReference>
<dbReference type="Pfam" id="PF00130">
    <property type="entry name" value="C1_1"/>
    <property type="match status" value="1"/>
</dbReference>
<evidence type="ECO:0000313" key="11">
    <source>
        <dbReference type="Proteomes" id="UP000567179"/>
    </source>
</evidence>
<evidence type="ECO:0000256" key="6">
    <source>
        <dbReference type="SAM" id="MobiDB-lite"/>
    </source>
</evidence>
<dbReference type="InterPro" id="IPR051854">
    <property type="entry name" value="Rho-type_GAP"/>
</dbReference>
<evidence type="ECO:0000259" key="7">
    <source>
        <dbReference type="PROSITE" id="PS50023"/>
    </source>
</evidence>
<keyword evidence="1" id="KW-0343">GTPase activation</keyword>
<dbReference type="PROSITE" id="PS00478">
    <property type="entry name" value="LIM_DOMAIN_1"/>
    <property type="match status" value="2"/>
</dbReference>
<feature type="coiled-coil region" evidence="5">
    <location>
        <begin position="913"/>
        <end position="947"/>
    </location>
</feature>
<feature type="region of interest" description="Disordered" evidence="6">
    <location>
        <begin position="697"/>
        <end position="736"/>
    </location>
</feature>
<feature type="compositionally biased region" description="Low complexity" evidence="6">
    <location>
        <begin position="1017"/>
        <end position="1028"/>
    </location>
</feature>
<dbReference type="GO" id="GO:0005096">
    <property type="term" value="F:GTPase activator activity"/>
    <property type="evidence" value="ECO:0007669"/>
    <property type="project" value="UniProtKB-KW"/>
</dbReference>
<dbReference type="SMART" id="SM00132">
    <property type="entry name" value="LIM"/>
    <property type="match status" value="2"/>
</dbReference>
<dbReference type="PROSITE" id="PS50238">
    <property type="entry name" value="RHOGAP"/>
    <property type="match status" value="1"/>
</dbReference>
<evidence type="ECO:0008006" key="12">
    <source>
        <dbReference type="Google" id="ProtNLM"/>
    </source>
</evidence>
<dbReference type="InterPro" id="IPR046349">
    <property type="entry name" value="C1-like_sf"/>
</dbReference>
<dbReference type="CDD" id="cd09394">
    <property type="entry name" value="LIM1_Rga"/>
    <property type="match status" value="1"/>
</dbReference>
<dbReference type="EMBL" id="JAACJJ010000028">
    <property type="protein sequence ID" value="KAF5322449.1"/>
    <property type="molecule type" value="Genomic_DNA"/>
</dbReference>
<name>A0A8H5BFY8_9AGAR</name>
<sequence>MLAAVPHDIPLREHSHLDIHSTANNDNLGLEERLCPGCKNSVVNEQGGLVVAFGQSFFHVDCFKCAKCRNQVTADTNLLLLSDGSPICANCSYSCNICRLPILDEAIMTGDDSYHAHCFKCKVCTKRIDELVFAKTSQGIYCMDCHNERMIKIRKHAQKKAERERAGGGSGSSRSREQQARNFHRDQDKLATDEQARPPIARSHSNLAASARSDSSRAPDFRSPVKPLNGSYPSDAFERNPPTYTTSPAPRPLPPAQPTRSPSVVIAPPESETASTPSNLYQHLTQPTKSSTLPIPPISIAISLDNQRRSSFDDGLHPLSRSDSQSSESTDAPTVQGLSVTSKRDKRRSINPGMAFSPLNPLNDSATGTSALEASLSAPDVNASTNVSYRNAKEPLQSTSRPPSRADSSHNVKPPEAVRHRINSEDSSLFDSSYYHDADGYDETIVMASPPSMPKELEQHPDIPENRFSSGSVHARNGHNSGVPHNSHRGSATLSPTVANGFKGQQRRSSSSSNLSSADKHGGNVSRSASPAYHADVPHSVESGTDTEMENEDDILESDDGAPPAPPPKDVRNSTRSSKTMSDQTEGDDLSQFDEDEANEPVEHTSHSTFIAPALPPIRFSMNTADFGDLLNGLPSLKSLDTLSKISKGAQDDTPSTPPPTAASFETLKQDMTPTSNEARVSTYSSNSVFRLPHVPEEQENGASSTAQNGTPSSPQDGSLASPSVAVPIPRRTDSDPDLVLNRLREALAYAKEKGAPHLKIDFAFVQAILDHVDTRNAEYRILKSNVDGMNRESKLYMDDMTVAQAEYDRELKARRDAEAEVTRLRVLLSGQAVRLTTLSGDNRRQDVLQQLSKEMHSNLSGLEHDLSRLKVERDVTLAEVEELSSKKSAGSNADVGATTLGRSLTKRLENIRTQYQKELIPLNEQKESLNREISELKAVRDTFLEETTVLNARNEELAQLTALYTRRIDSQESQVKLVNGSSDTLPARGQAHLIAQSLSTSYSQTSTYDEAHPGMNRSLSSRSDNSDIVTPMKPGMGKFKWPGSSSKLHKDYTTSSPTPATAPEIPPKGKAHIEHNFQQLSVLRFTKCDHCGDKMWGSQLRCTACNTSIHVRCIANVQISCVHSHVQNTPPREEPPPVPMGPPMFGRDLTEQVQADSKEETRQIPVIVDKCIEAVEERALDYEGIYRKTGGSGQTKAITQLFERGDYTSFDLRDSDRFNDICSVTSVLKTYFRSLPVPLLTFDLHDQFMASIMIRDPSVKQQSLVDLIDKLPNEHYFTLRRLMLHLNRVNERADRNLMNGRNLGVVFGPTLLRSRDPGAEFSDMAGKALFVEWLVENAPLVFSSSE</sequence>
<feature type="compositionally biased region" description="Polar residues" evidence="6">
    <location>
        <begin position="574"/>
        <end position="584"/>
    </location>
</feature>
<feature type="compositionally biased region" description="Basic and acidic residues" evidence="6">
    <location>
        <begin position="455"/>
        <end position="465"/>
    </location>
</feature>
<protein>
    <recommendedName>
        <fullName evidence="12">RhoGAP-domain-containing protein</fullName>
    </recommendedName>
</protein>
<feature type="region of interest" description="Disordered" evidence="6">
    <location>
        <begin position="647"/>
        <end position="684"/>
    </location>
</feature>
<dbReference type="GO" id="GO:0007165">
    <property type="term" value="P:signal transduction"/>
    <property type="evidence" value="ECO:0007669"/>
    <property type="project" value="InterPro"/>
</dbReference>
<dbReference type="PANTHER" id="PTHR46075:SF2">
    <property type="entry name" value="RHO GTPASE ACTIVATING PROTEIN AT 5A, ISOFORM A"/>
    <property type="match status" value="1"/>
</dbReference>
<dbReference type="PROSITE" id="PS50023">
    <property type="entry name" value="LIM_DOMAIN_2"/>
    <property type="match status" value="1"/>
</dbReference>
<dbReference type="Gene3D" id="3.30.60.20">
    <property type="match status" value="1"/>
</dbReference>
<keyword evidence="11" id="KW-1185">Reference proteome</keyword>
<dbReference type="InterPro" id="IPR001781">
    <property type="entry name" value="Znf_LIM"/>
</dbReference>
<dbReference type="Pfam" id="PF00412">
    <property type="entry name" value="LIM"/>
    <property type="match status" value="2"/>
</dbReference>
<feature type="compositionally biased region" description="Polar residues" evidence="6">
    <location>
        <begin position="272"/>
        <end position="286"/>
    </location>
</feature>
<evidence type="ECO:0000256" key="1">
    <source>
        <dbReference type="ARBA" id="ARBA00022468"/>
    </source>
</evidence>
<evidence type="ECO:0000313" key="10">
    <source>
        <dbReference type="EMBL" id="KAF5322449.1"/>
    </source>
</evidence>
<feature type="compositionally biased region" description="Basic and acidic residues" evidence="6">
    <location>
        <begin position="174"/>
        <end position="196"/>
    </location>
</feature>
<evidence type="ECO:0000259" key="8">
    <source>
        <dbReference type="PROSITE" id="PS50081"/>
    </source>
</evidence>
<dbReference type="CDD" id="cd00159">
    <property type="entry name" value="RhoGAP"/>
    <property type="match status" value="1"/>
</dbReference>
<feature type="region of interest" description="Disordered" evidence="6">
    <location>
        <begin position="387"/>
        <end position="425"/>
    </location>
</feature>
<evidence type="ECO:0000259" key="9">
    <source>
        <dbReference type="PROSITE" id="PS50238"/>
    </source>
</evidence>
<feature type="region of interest" description="Disordered" evidence="6">
    <location>
        <begin position="309"/>
        <end position="363"/>
    </location>
</feature>
<feature type="region of interest" description="Disordered" evidence="6">
    <location>
        <begin position="1006"/>
        <end position="1062"/>
    </location>
</feature>
<feature type="compositionally biased region" description="Polar residues" evidence="6">
    <location>
        <begin position="701"/>
        <end position="722"/>
    </location>
</feature>
<dbReference type="GO" id="GO:0046872">
    <property type="term" value="F:metal ion binding"/>
    <property type="evidence" value="ECO:0007669"/>
    <property type="project" value="UniProtKB-KW"/>
</dbReference>
<feature type="region of interest" description="Disordered" evidence="6">
    <location>
        <begin position="156"/>
        <end position="296"/>
    </location>
</feature>
<accession>A0A8H5BFY8</accession>
<evidence type="ECO:0000256" key="2">
    <source>
        <dbReference type="ARBA" id="ARBA00022723"/>
    </source>
</evidence>
<evidence type="ECO:0000256" key="4">
    <source>
        <dbReference type="PROSITE-ProRule" id="PRU00125"/>
    </source>
</evidence>
<dbReference type="Pfam" id="PF00620">
    <property type="entry name" value="RhoGAP"/>
    <property type="match status" value="1"/>
</dbReference>
<dbReference type="OrthoDB" id="79452at2759"/>
<dbReference type="SMART" id="SM00109">
    <property type="entry name" value="C1"/>
    <property type="match status" value="1"/>
</dbReference>
<keyword evidence="2 4" id="KW-0479">Metal-binding</keyword>
<feature type="domain" description="Phorbol-ester/DAG-type" evidence="8">
    <location>
        <begin position="1075"/>
        <end position="1122"/>
    </location>
</feature>
<feature type="region of interest" description="Disordered" evidence="6">
    <location>
        <begin position="445"/>
        <end position="610"/>
    </location>
</feature>
<reference evidence="10 11" key="1">
    <citation type="journal article" date="2020" name="ISME J.">
        <title>Uncovering the hidden diversity of litter-decomposition mechanisms in mushroom-forming fungi.</title>
        <authorList>
            <person name="Floudas D."/>
            <person name="Bentzer J."/>
            <person name="Ahren D."/>
            <person name="Johansson T."/>
            <person name="Persson P."/>
            <person name="Tunlid A."/>
        </authorList>
    </citation>
    <scope>NUCLEOTIDE SEQUENCE [LARGE SCALE GENOMIC DNA]</scope>
    <source>
        <strain evidence="10 11">CBS 101986</strain>
    </source>
</reference>
<dbReference type="SMART" id="SM00324">
    <property type="entry name" value="RhoGAP"/>
    <property type="match status" value="1"/>
</dbReference>
<feature type="compositionally biased region" description="Polar residues" evidence="6">
    <location>
        <begin position="670"/>
        <end position="684"/>
    </location>
</feature>
<evidence type="ECO:0000256" key="5">
    <source>
        <dbReference type="SAM" id="Coils"/>
    </source>
</evidence>
<evidence type="ECO:0000256" key="3">
    <source>
        <dbReference type="ARBA" id="ARBA00022833"/>
    </source>
</evidence>
<keyword evidence="3 4" id="KW-0862">Zinc</keyword>
<keyword evidence="5" id="KW-0175">Coiled coil</keyword>
<dbReference type="InterPro" id="IPR000198">
    <property type="entry name" value="RhoGAP_dom"/>
</dbReference>
<dbReference type="InterPro" id="IPR002219">
    <property type="entry name" value="PKC_DAG/PE"/>
</dbReference>